<dbReference type="RefSeq" id="WP_184597236.1">
    <property type="nucleotide sequence ID" value="NZ_JACHLI010000043.1"/>
</dbReference>
<accession>A0A7W7KS38</accession>
<organism evidence="1 2">
    <name type="scientific">Pseudomonas nitroreducens</name>
    <dbReference type="NCBI Taxonomy" id="46680"/>
    <lineage>
        <taxon>Bacteria</taxon>
        <taxon>Pseudomonadati</taxon>
        <taxon>Pseudomonadota</taxon>
        <taxon>Gammaproteobacteria</taxon>
        <taxon>Pseudomonadales</taxon>
        <taxon>Pseudomonadaceae</taxon>
        <taxon>Pseudomonas</taxon>
    </lineage>
</organism>
<comment type="caution">
    <text evidence="1">The sequence shown here is derived from an EMBL/GenBank/DDBJ whole genome shotgun (WGS) entry which is preliminary data.</text>
</comment>
<dbReference type="EMBL" id="JACHLI010000043">
    <property type="protein sequence ID" value="MBB4867579.1"/>
    <property type="molecule type" value="Genomic_DNA"/>
</dbReference>
<reference evidence="1 2" key="1">
    <citation type="submission" date="2020-08" db="EMBL/GenBank/DDBJ databases">
        <title>Functional genomics of gut bacteria from endangered species of beetles.</title>
        <authorList>
            <person name="Carlos-Shanley C."/>
        </authorList>
    </citation>
    <scope>NUCLEOTIDE SEQUENCE [LARGE SCALE GENOMIC DNA]</scope>
    <source>
        <strain evidence="1 2">S00179</strain>
    </source>
</reference>
<dbReference type="Proteomes" id="UP000566995">
    <property type="component" value="Unassembled WGS sequence"/>
</dbReference>
<proteinExistence type="predicted"/>
<gene>
    <name evidence="1" type="ORF">HNP46_006493</name>
</gene>
<evidence type="ECO:0000313" key="2">
    <source>
        <dbReference type="Proteomes" id="UP000566995"/>
    </source>
</evidence>
<evidence type="ECO:0000313" key="1">
    <source>
        <dbReference type="EMBL" id="MBB4867579.1"/>
    </source>
</evidence>
<sequence>MTLYAVVGVAGGYAREDAGTGQVYGLYSSEEVANTVRKGFGFGCTVQPVELDVIPPGVLANLLELGFKLPEGYKLAAPESESTIPIPS</sequence>
<protein>
    <submittedName>
        <fullName evidence="1">Uncharacterized protein</fullName>
    </submittedName>
</protein>
<dbReference type="AlphaFoldDB" id="A0A7W7KS38"/>
<name>A0A7W7KS38_PSENT</name>